<dbReference type="PANTHER" id="PTHR32073">
    <property type="entry name" value="GH11358P"/>
    <property type="match status" value="1"/>
</dbReference>
<keyword evidence="6" id="KW-1185">Reference proteome</keyword>
<dbReference type="GO" id="GO:0005576">
    <property type="term" value="C:extracellular region"/>
    <property type="evidence" value="ECO:0007669"/>
    <property type="project" value="UniProtKB-SubCell"/>
</dbReference>
<dbReference type="SUPFAM" id="SSF56112">
    <property type="entry name" value="Protein kinase-like (PK-like)"/>
    <property type="match status" value="1"/>
</dbReference>
<dbReference type="Pfam" id="PF12260">
    <property type="entry name" value="PIP49_C"/>
    <property type="match status" value="1"/>
</dbReference>
<comment type="similarity">
    <text evidence="2">Belongs to the DIPK family.</text>
</comment>
<evidence type="ECO:0000313" key="7">
    <source>
        <dbReference type="RefSeq" id="XP_015602219.1"/>
    </source>
</evidence>
<dbReference type="InterPro" id="IPR020519">
    <property type="entry name" value="DIPK2A/B"/>
</dbReference>
<evidence type="ECO:0000256" key="3">
    <source>
        <dbReference type="ARBA" id="ARBA00022525"/>
    </source>
</evidence>
<dbReference type="GeneID" id="107271115"/>
<name>A0AAJ7C584_CEPCN</name>
<proteinExistence type="inferred from homology"/>
<evidence type="ECO:0000256" key="4">
    <source>
        <dbReference type="ARBA" id="ARBA00022729"/>
    </source>
</evidence>
<dbReference type="KEGG" id="ccin:107271115"/>
<feature type="domain" description="FAM69 protein-kinase" evidence="5">
    <location>
        <begin position="189"/>
        <end position="386"/>
    </location>
</feature>
<dbReference type="InterPro" id="IPR011009">
    <property type="entry name" value="Kinase-like_dom_sf"/>
</dbReference>
<gene>
    <name evidence="7" type="primary">LOC107271115</name>
</gene>
<protein>
    <submittedName>
        <fullName evidence="7">Deleted in autism protein 1 homolog</fullName>
    </submittedName>
</protein>
<sequence length="413" mass="47236">MLYICKIIRFRKWKALLIFGLLSLALGIRIFMDTLNVSVVQLTELHKCPACYGVSACSNIFKNKIKIEYSSLHMVFANLFSTKNVYYATNGIKPIVLKKLAHTAELDAFDTDLCTDPNLIDICPRNINQAQTHNIDFYSRIIKEISLDYETVDGSRLRLCPSTDRIDLLFYNVFANSGNDKKIVSQAYLWTMIKINPEPLILQILSIDNAWPVPKYLGACGRLVLEEYAGQPLNNFHSESWMHRAKIASRLLRAARMFTFRNPDFGFYLTDISPENIAVDSQYEIKFVDLENIIVVDKKLSTKNDINDWHKIHTNNFDFECQNCLTFSPMDICSHQLSDHNYYAVCQHLLSEKTSATSIPGGLLHDIPVAILEKYPNLSHLIEQCAVPDLPNNRISFGDHLKEMLDDILDNLT</sequence>
<dbReference type="AlphaFoldDB" id="A0AAJ7C584"/>
<evidence type="ECO:0000259" key="5">
    <source>
        <dbReference type="Pfam" id="PF12260"/>
    </source>
</evidence>
<accession>A0AAJ7C584</accession>
<reference evidence="7" key="1">
    <citation type="submission" date="2025-08" db="UniProtKB">
        <authorList>
            <consortium name="RefSeq"/>
        </authorList>
    </citation>
    <scope>IDENTIFICATION</scope>
</reference>
<evidence type="ECO:0000256" key="1">
    <source>
        <dbReference type="ARBA" id="ARBA00004613"/>
    </source>
</evidence>
<dbReference type="RefSeq" id="XP_015602219.1">
    <property type="nucleotide sequence ID" value="XM_015746733.2"/>
</dbReference>
<keyword evidence="4" id="KW-0732">Signal</keyword>
<dbReference type="PANTHER" id="PTHR32073:SF7">
    <property type="entry name" value="GH11358P"/>
    <property type="match status" value="1"/>
</dbReference>
<evidence type="ECO:0000313" key="6">
    <source>
        <dbReference type="Proteomes" id="UP000694920"/>
    </source>
</evidence>
<dbReference type="InterPro" id="IPR022049">
    <property type="entry name" value="FAM69_kinase_dom"/>
</dbReference>
<comment type="subcellular location">
    <subcellularLocation>
        <location evidence="1">Secreted</location>
    </subcellularLocation>
</comment>
<organism evidence="6 7">
    <name type="scientific">Cephus cinctus</name>
    <name type="common">Wheat stem sawfly</name>
    <dbReference type="NCBI Taxonomy" id="211228"/>
    <lineage>
        <taxon>Eukaryota</taxon>
        <taxon>Metazoa</taxon>
        <taxon>Ecdysozoa</taxon>
        <taxon>Arthropoda</taxon>
        <taxon>Hexapoda</taxon>
        <taxon>Insecta</taxon>
        <taxon>Pterygota</taxon>
        <taxon>Neoptera</taxon>
        <taxon>Endopterygota</taxon>
        <taxon>Hymenoptera</taxon>
        <taxon>Cephoidea</taxon>
        <taxon>Cephidae</taxon>
        <taxon>Cephus</taxon>
    </lineage>
</organism>
<evidence type="ECO:0000256" key="2">
    <source>
        <dbReference type="ARBA" id="ARBA00006338"/>
    </source>
</evidence>
<dbReference type="Proteomes" id="UP000694920">
    <property type="component" value="Unplaced"/>
</dbReference>
<keyword evidence="3" id="KW-0964">Secreted</keyword>